<dbReference type="PANTHER" id="PTHR47642">
    <property type="entry name" value="ATP-DEPENDENT DNA HELICASE"/>
    <property type="match status" value="1"/>
</dbReference>
<keyword evidence="4 9" id="KW-0347">Helicase</keyword>
<feature type="domain" description="DNA helicase Pif1-like 2B" evidence="11">
    <location>
        <begin position="203"/>
        <end position="243"/>
    </location>
</feature>
<keyword evidence="3 9" id="KW-0378">Hydrolase</keyword>
<dbReference type="Pfam" id="PF21530">
    <property type="entry name" value="Pif1_2B_dom"/>
    <property type="match status" value="1"/>
</dbReference>
<keyword evidence="5 9" id="KW-0067">ATP-binding</keyword>
<dbReference type="GO" id="GO:0005524">
    <property type="term" value="F:ATP binding"/>
    <property type="evidence" value="ECO:0007669"/>
    <property type="project" value="UniProtKB-KW"/>
</dbReference>
<evidence type="ECO:0000256" key="4">
    <source>
        <dbReference type="ARBA" id="ARBA00022806"/>
    </source>
</evidence>
<dbReference type="EC" id="5.6.2.3" evidence="9"/>
<evidence type="ECO:0000259" key="10">
    <source>
        <dbReference type="Pfam" id="PF05970"/>
    </source>
</evidence>
<dbReference type="EMBL" id="BLLF01002188">
    <property type="protein sequence ID" value="GFH23080.1"/>
    <property type="molecule type" value="Genomic_DNA"/>
</dbReference>
<dbReference type="InterPro" id="IPR049163">
    <property type="entry name" value="Pif1-like_2B_dom"/>
</dbReference>
<evidence type="ECO:0000256" key="7">
    <source>
        <dbReference type="ARBA" id="ARBA00023204"/>
    </source>
</evidence>
<dbReference type="InterPro" id="IPR027417">
    <property type="entry name" value="P-loop_NTPase"/>
</dbReference>
<evidence type="ECO:0000256" key="8">
    <source>
        <dbReference type="ARBA" id="ARBA00023235"/>
    </source>
</evidence>
<dbReference type="InterPro" id="IPR051055">
    <property type="entry name" value="PIF1_helicase"/>
</dbReference>
<accession>A0A699ZPK0</accession>
<keyword evidence="8" id="KW-0413">Isomerase</keyword>
<protein>
    <recommendedName>
        <fullName evidence="9">ATP-dependent DNA helicase</fullName>
        <ecNumber evidence="9">5.6.2.3</ecNumber>
    </recommendedName>
</protein>
<evidence type="ECO:0000313" key="13">
    <source>
        <dbReference type="Proteomes" id="UP000485058"/>
    </source>
</evidence>
<dbReference type="GO" id="GO:0000723">
    <property type="term" value="P:telomere maintenance"/>
    <property type="evidence" value="ECO:0007669"/>
    <property type="project" value="InterPro"/>
</dbReference>
<evidence type="ECO:0000256" key="2">
    <source>
        <dbReference type="ARBA" id="ARBA00022763"/>
    </source>
</evidence>
<sequence length="479" mass="52817">MCYLACLQVLIVDEASMMSAEFLQQVEPVLRELRGKEKPAGGLQLIVCGDFSQLPPVSKKSDKGTSQDLFLNWGWAFQAPAWRALDFTHVLLTKVFRQKDMQFVGLLEDVRHGRNIPTALSTLTRLCKRPLAIEGGIRPTILFSRNKDVDDTNTRELADLPATAQEYKGLDSTELDPVVAGGDPDDMAEADICLQYHAFFRDCLATQTVTLKVGAQVMLLKNLNLDGSNGRQLVNGSRGVVIGMLSQAEVLKRLEQRKRDLAAGQGGAGASQPHSADWVEDVALTVDIPEENMQAARCAAVRQVAELWNAKHHGEKTQKQAAVAMQIEALKRWAAVSGGVPLPIVRFTNGVETEIVPTEFSATVPCAGTCHRLQVPLKLAWAITVHKSQGMSLDLMQVSLRGMFERGQAYVALSRARSLEGLQILDLDMNCVRTDPAVLAFYEALRCGQAAVEALLRDDKSWERYQLNELETLWYGCTL</sequence>
<evidence type="ECO:0000256" key="5">
    <source>
        <dbReference type="ARBA" id="ARBA00022840"/>
    </source>
</evidence>
<comment type="caution">
    <text evidence="12">The sequence shown here is derived from an EMBL/GenBank/DDBJ whole genome shotgun (WGS) entry which is preliminary data.</text>
</comment>
<comment type="catalytic activity">
    <reaction evidence="9">
        <text>ATP + H2O = ADP + phosphate + H(+)</text>
        <dbReference type="Rhea" id="RHEA:13065"/>
        <dbReference type="ChEBI" id="CHEBI:15377"/>
        <dbReference type="ChEBI" id="CHEBI:15378"/>
        <dbReference type="ChEBI" id="CHEBI:30616"/>
        <dbReference type="ChEBI" id="CHEBI:43474"/>
        <dbReference type="ChEBI" id="CHEBI:456216"/>
        <dbReference type="EC" id="5.6.2.3"/>
    </reaction>
</comment>
<dbReference type="CDD" id="cd18809">
    <property type="entry name" value="SF1_C_RecD"/>
    <property type="match status" value="1"/>
</dbReference>
<dbReference type="Gene3D" id="3.40.50.300">
    <property type="entry name" value="P-loop containing nucleotide triphosphate hydrolases"/>
    <property type="match status" value="2"/>
</dbReference>
<organism evidence="12 13">
    <name type="scientific">Haematococcus lacustris</name>
    <name type="common">Green alga</name>
    <name type="synonym">Haematococcus pluvialis</name>
    <dbReference type="NCBI Taxonomy" id="44745"/>
    <lineage>
        <taxon>Eukaryota</taxon>
        <taxon>Viridiplantae</taxon>
        <taxon>Chlorophyta</taxon>
        <taxon>core chlorophytes</taxon>
        <taxon>Chlorophyceae</taxon>
        <taxon>CS clade</taxon>
        <taxon>Chlamydomonadales</taxon>
        <taxon>Haematococcaceae</taxon>
        <taxon>Haematococcus</taxon>
    </lineage>
</organism>
<keyword evidence="13" id="KW-1185">Reference proteome</keyword>
<comment type="similarity">
    <text evidence="9">Belongs to the helicase family.</text>
</comment>
<evidence type="ECO:0000256" key="6">
    <source>
        <dbReference type="ARBA" id="ARBA00023125"/>
    </source>
</evidence>
<evidence type="ECO:0000256" key="3">
    <source>
        <dbReference type="ARBA" id="ARBA00022801"/>
    </source>
</evidence>
<evidence type="ECO:0000256" key="1">
    <source>
        <dbReference type="ARBA" id="ARBA00022741"/>
    </source>
</evidence>
<dbReference type="GO" id="GO:0006281">
    <property type="term" value="P:DNA repair"/>
    <property type="evidence" value="ECO:0007669"/>
    <property type="project" value="UniProtKB-KW"/>
</dbReference>
<evidence type="ECO:0000313" key="12">
    <source>
        <dbReference type="EMBL" id="GFH23080.1"/>
    </source>
</evidence>
<dbReference type="GO" id="GO:0043139">
    <property type="term" value="F:5'-3' DNA helicase activity"/>
    <property type="evidence" value="ECO:0007669"/>
    <property type="project" value="UniProtKB-EC"/>
</dbReference>
<dbReference type="SUPFAM" id="SSF52540">
    <property type="entry name" value="P-loop containing nucleoside triphosphate hydrolases"/>
    <property type="match status" value="1"/>
</dbReference>
<comment type="cofactor">
    <cofactor evidence="9">
        <name>Mg(2+)</name>
        <dbReference type="ChEBI" id="CHEBI:18420"/>
    </cofactor>
</comment>
<name>A0A699ZPK0_HAELA</name>
<dbReference type="PANTHER" id="PTHR47642:SF5">
    <property type="entry name" value="ATP-DEPENDENT DNA HELICASE"/>
    <property type="match status" value="1"/>
</dbReference>
<dbReference type="GO" id="GO:0016787">
    <property type="term" value="F:hydrolase activity"/>
    <property type="evidence" value="ECO:0007669"/>
    <property type="project" value="UniProtKB-KW"/>
</dbReference>
<keyword evidence="1 9" id="KW-0547">Nucleotide-binding</keyword>
<keyword evidence="7 9" id="KW-0234">DNA repair</keyword>
<keyword evidence="6" id="KW-0238">DNA-binding</keyword>
<dbReference type="InterPro" id="IPR010285">
    <property type="entry name" value="DNA_helicase_pif1-like_DEAD"/>
</dbReference>
<gene>
    <name evidence="12" type="ORF">HaLaN_20635</name>
</gene>
<proteinExistence type="inferred from homology"/>
<reference evidence="12 13" key="1">
    <citation type="submission" date="2020-02" db="EMBL/GenBank/DDBJ databases">
        <title>Draft genome sequence of Haematococcus lacustris strain NIES-144.</title>
        <authorList>
            <person name="Morimoto D."/>
            <person name="Nakagawa S."/>
            <person name="Yoshida T."/>
            <person name="Sawayama S."/>
        </authorList>
    </citation>
    <scope>NUCLEOTIDE SEQUENCE [LARGE SCALE GENOMIC DNA]</scope>
    <source>
        <strain evidence="12 13">NIES-144</strain>
    </source>
</reference>
<dbReference type="Pfam" id="PF05970">
    <property type="entry name" value="PIF1"/>
    <property type="match status" value="1"/>
</dbReference>
<evidence type="ECO:0000259" key="11">
    <source>
        <dbReference type="Pfam" id="PF21530"/>
    </source>
</evidence>
<dbReference type="AlphaFoldDB" id="A0A699ZPK0"/>
<keyword evidence="9" id="KW-0233">DNA recombination</keyword>
<feature type="domain" description="DNA helicase Pif1-like DEAD-box helicase" evidence="10">
    <location>
        <begin position="7"/>
        <end position="101"/>
    </location>
</feature>
<dbReference type="GO" id="GO:0006310">
    <property type="term" value="P:DNA recombination"/>
    <property type="evidence" value="ECO:0007669"/>
    <property type="project" value="UniProtKB-KW"/>
</dbReference>
<dbReference type="Proteomes" id="UP000485058">
    <property type="component" value="Unassembled WGS sequence"/>
</dbReference>
<evidence type="ECO:0000256" key="9">
    <source>
        <dbReference type="RuleBase" id="RU363044"/>
    </source>
</evidence>
<keyword evidence="2 9" id="KW-0227">DNA damage</keyword>